<dbReference type="CDD" id="cd16378">
    <property type="entry name" value="CcmH_N"/>
    <property type="match status" value="1"/>
</dbReference>
<evidence type="ECO:0000259" key="8">
    <source>
        <dbReference type="Pfam" id="PF03918"/>
    </source>
</evidence>
<protein>
    <recommendedName>
        <fullName evidence="6">Cytochrome c-type biogenesis protein</fullName>
    </recommendedName>
</protein>
<keyword evidence="10" id="KW-1185">Reference proteome</keyword>
<keyword evidence="6" id="KW-0812">Transmembrane</keyword>
<dbReference type="FunFam" id="1.10.8.640:FF:000001">
    <property type="entry name" value="Cytochrome c-type biogenesis protein"/>
    <property type="match status" value="1"/>
</dbReference>
<feature type="region of interest" description="Disordered" evidence="7">
    <location>
        <begin position="141"/>
        <end position="161"/>
    </location>
</feature>
<comment type="function">
    <text evidence="6">Possible subunit of a heme lyase.</text>
</comment>
<evidence type="ECO:0000256" key="6">
    <source>
        <dbReference type="RuleBase" id="RU364112"/>
    </source>
</evidence>
<dbReference type="KEGG" id="aon:DEH84_14650"/>
<evidence type="ECO:0000256" key="1">
    <source>
        <dbReference type="ARBA" id="ARBA00010342"/>
    </source>
</evidence>
<dbReference type="GO" id="GO:0017004">
    <property type="term" value="P:cytochrome complex assembly"/>
    <property type="evidence" value="ECO:0007669"/>
    <property type="project" value="UniProtKB-ARBA"/>
</dbReference>
<name>A0A2U8FW60_9BURK</name>
<dbReference type="OrthoDB" id="9804975at2"/>
<keyword evidence="2 6" id="KW-0349">Heme</keyword>
<proteinExistence type="inferred from homology"/>
<dbReference type="InterPro" id="IPR038297">
    <property type="entry name" value="CcmH/CycL/NrfF/Ccl2_sf"/>
</dbReference>
<dbReference type="Gene3D" id="1.10.8.640">
    <property type="entry name" value="Cytochrome C biogenesis protein"/>
    <property type="match status" value="1"/>
</dbReference>
<dbReference type="GO" id="GO:0005886">
    <property type="term" value="C:plasma membrane"/>
    <property type="evidence" value="ECO:0007669"/>
    <property type="project" value="TreeGrafter"/>
</dbReference>
<dbReference type="Pfam" id="PF03918">
    <property type="entry name" value="CcmH"/>
    <property type="match status" value="1"/>
</dbReference>
<evidence type="ECO:0000313" key="9">
    <source>
        <dbReference type="EMBL" id="AWI55302.1"/>
    </source>
</evidence>
<keyword evidence="6" id="KW-0472">Membrane</keyword>
<dbReference type="InterPro" id="IPR051263">
    <property type="entry name" value="C-type_cytochrome_biogenesis"/>
</dbReference>
<comment type="similarity">
    <text evidence="1 6">Belongs to the CcmH/CycL/Ccl2/NrfF family.</text>
</comment>
<evidence type="ECO:0000256" key="4">
    <source>
        <dbReference type="ARBA" id="ARBA00022729"/>
    </source>
</evidence>
<dbReference type="PANTHER" id="PTHR47870:SF4">
    <property type="entry name" value="CYTOCHROME C-TYPE BIOGENESIS PROTEIN CYCH"/>
    <property type="match status" value="1"/>
</dbReference>
<dbReference type="EMBL" id="CP029210">
    <property type="protein sequence ID" value="AWI55302.1"/>
    <property type="molecule type" value="Genomic_DNA"/>
</dbReference>
<keyword evidence="6" id="KW-1133">Transmembrane helix</keyword>
<evidence type="ECO:0000256" key="2">
    <source>
        <dbReference type="ARBA" id="ARBA00022617"/>
    </source>
</evidence>
<accession>A0A2U8FW60</accession>
<reference evidence="9 10" key="1">
    <citation type="submission" date="2018-05" db="EMBL/GenBank/DDBJ databases">
        <title>complete genome sequence of Aquabacterium olei NBRC 110486.</title>
        <authorList>
            <person name="Tang B."/>
            <person name="Chang J."/>
            <person name="Zhang L."/>
            <person name="Yang H."/>
        </authorList>
    </citation>
    <scope>NUCLEOTIDE SEQUENCE [LARGE SCALE GENOMIC DNA]</scope>
    <source>
        <strain evidence="9 10">NBRC 110486</strain>
    </source>
</reference>
<evidence type="ECO:0000256" key="7">
    <source>
        <dbReference type="SAM" id="MobiDB-lite"/>
    </source>
</evidence>
<feature type="domain" description="CcmH/CycL/Ccl2/NrfF N-terminal" evidence="8">
    <location>
        <begin position="26"/>
        <end position="138"/>
    </location>
</feature>
<gene>
    <name evidence="9" type="ORF">DEH84_14650</name>
</gene>
<keyword evidence="3 6" id="KW-0479">Metal-binding</keyword>
<evidence type="ECO:0000256" key="3">
    <source>
        <dbReference type="ARBA" id="ARBA00022723"/>
    </source>
</evidence>
<dbReference type="AlphaFoldDB" id="A0A2U8FW60"/>
<dbReference type="Proteomes" id="UP000244892">
    <property type="component" value="Chromosome"/>
</dbReference>
<keyword evidence="4 6" id="KW-0732">Signal</keyword>
<organism evidence="9 10">
    <name type="scientific">Aquabacterium olei</name>
    <dbReference type="NCBI Taxonomy" id="1296669"/>
    <lineage>
        <taxon>Bacteria</taxon>
        <taxon>Pseudomonadati</taxon>
        <taxon>Pseudomonadota</taxon>
        <taxon>Betaproteobacteria</taxon>
        <taxon>Burkholderiales</taxon>
        <taxon>Aquabacterium</taxon>
    </lineage>
</organism>
<sequence length="161" mass="16985">MLALILNGIPGARAAEVPDGAAPHAAGSDTVLEDRVHALAAELRCLVCQNQSVADSHAPLAVQLREVVRSQVAAGASDQQVRDFMVQRYGAFVLYRPPLQAATLALWGGPVVMLLLALAGLALAVRARRLRDEDLAEATAAAPTHLEHEAGSLHPRRGRPA</sequence>
<dbReference type="GO" id="GO:0046872">
    <property type="term" value="F:metal ion binding"/>
    <property type="evidence" value="ECO:0007669"/>
    <property type="project" value="UniProtKB-KW"/>
</dbReference>
<dbReference type="InterPro" id="IPR005616">
    <property type="entry name" value="CcmH/CycL/Ccl2/NrfF_N"/>
</dbReference>
<evidence type="ECO:0000256" key="5">
    <source>
        <dbReference type="ARBA" id="ARBA00023004"/>
    </source>
</evidence>
<feature type="transmembrane region" description="Helical" evidence="6">
    <location>
        <begin position="104"/>
        <end position="125"/>
    </location>
</feature>
<keyword evidence="5 6" id="KW-0408">Iron</keyword>
<dbReference type="PANTHER" id="PTHR47870">
    <property type="entry name" value="CYTOCHROME C-TYPE BIOGENESIS PROTEIN CCMH"/>
    <property type="match status" value="1"/>
</dbReference>
<evidence type="ECO:0000313" key="10">
    <source>
        <dbReference type="Proteomes" id="UP000244892"/>
    </source>
</evidence>